<dbReference type="Proteomes" id="UP001159075">
    <property type="component" value="Unassembled WGS sequence"/>
</dbReference>
<name>A0ABT6UGY4_9GAMM</name>
<proteinExistence type="predicted"/>
<reference evidence="1 2" key="1">
    <citation type="submission" date="2022-09" db="EMBL/GenBank/DDBJ databases">
        <title>The outer-membrane cytochrome OmcA is essential for infection of Shewanella oneidensis by a zebrafish-associated bacteriophage.</title>
        <authorList>
            <person name="Grenfell A.W."/>
            <person name="Intile P."/>
            <person name="Mcfarlane J."/>
            <person name="Leung D."/>
            <person name="Abdalla K."/>
            <person name="Wold M."/>
            <person name="Kees E."/>
            <person name="Gralnick J."/>
        </authorList>
    </citation>
    <scope>NUCLEOTIDE SEQUENCE [LARGE SCALE GENOMIC DNA]</scope>
    <source>
        <strain evidence="1 2">NF-5</strain>
    </source>
</reference>
<gene>
    <name evidence="1" type="ORF">ODY93_18905</name>
</gene>
<dbReference type="RefSeq" id="WP_282679960.1">
    <property type="nucleotide sequence ID" value="NZ_JAOTLW010000025.1"/>
</dbReference>
<sequence>MIKTKAEQSRIKRQKLRTAKRAAALHVKTHKTAVGSNSFKASFAGFQAKGARLPRYFNQVINNARQLIYSRKLDVDDGGVSRQMSERTKQKLFQIVVTLITTCDLMSGQVGKAKNIGFDPTSHDALMLEHAKRWGEAIPSSTWYRFIDMLKHAGVYLVQEVKKADEEGTVRSRAAYKWLSPQFLKSIGVYSDDIRAQIKQAYQRAINNGLSFTWRVFKRQLPIKQRYTADMFFTQSSNPPQTH</sequence>
<evidence type="ECO:0008006" key="3">
    <source>
        <dbReference type="Google" id="ProtNLM"/>
    </source>
</evidence>
<organism evidence="1 2">
    <name type="scientific">Shewanella xiamenensis</name>
    <dbReference type="NCBI Taxonomy" id="332186"/>
    <lineage>
        <taxon>Bacteria</taxon>
        <taxon>Pseudomonadati</taxon>
        <taxon>Pseudomonadota</taxon>
        <taxon>Gammaproteobacteria</taxon>
        <taxon>Alteromonadales</taxon>
        <taxon>Shewanellaceae</taxon>
        <taxon>Shewanella</taxon>
    </lineage>
</organism>
<keyword evidence="2" id="KW-1185">Reference proteome</keyword>
<dbReference type="EMBL" id="JAOTLW010000025">
    <property type="protein sequence ID" value="MDI5833656.1"/>
    <property type="molecule type" value="Genomic_DNA"/>
</dbReference>
<comment type="caution">
    <text evidence="1">The sequence shown here is derived from an EMBL/GenBank/DDBJ whole genome shotgun (WGS) entry which is preliminary data.</text>
</comment>
<evidence type="ECO:0000313" key="2">
    <source>
        <dbReference type="Proteomes" id="UP001159075"/>
    </source>
</evidence>
<protein>
    <recommendedName>
        <fullName evidence="3">Replication protein</fullName>
    </recommendedName>
</protein>
<accession>A0ABT6UGY4</accession>
<evidence type="ECO:0000313" key="1">
    <source>
        <dbReference type="EMBL" id="MDI5833656.1"/>
    </source>
</evidence>